<reference evidence="1 2" key="1">
    <citation type="submission" date="2016-10" db="EMBL/GenBank/DDBJ databases">
        <authorList>
            <person name="de Groot N.N."/>
        </authorList>
    </citation>
    <scope>NUCLEOTIDE SEQUENCE [LARGE SCALE GENOMIC DNA]</scope>
    <source>
        <strain evidence="1 2">CGMCC 1.3442</strain>
    </source>
</reference>
<gene>
    <name evidence="1" type="ORF">SAMN05216498_0431</name>
</gene>
<evidence type="ECO:0000313" key="1">
    <source>
        <dbReference type="EMBL" id="SDO00596.1"/>
    </source>
</evidence>
<sequence>MYIMENRTIEEVKERLESLKAFELNEDSFYDLAEDELDQAKPAKLKMMKIYQTLLQEVSQKMNEMDAHMGMAPSCQMGCAFCCYFPIIVSKLEAKMIIASIESMPEERRQAIKRHLRDYYSKYEGLVKEATSLDFQEHDIKYDYMKKQLPCPLLNTETNTCMAYDVRPLPCRTYVNYTNPKYCEEKYLPEEAVSFEFLYEDYMGALNAAAQVMFEDEHPEFLDYPTDIYQHDYLPVFLKEWVEQ</sequence>
<proteinExistence type="predicted"/>
<keyword evidence="2" id="KW-1185">Reference proteome</keyword>
<dbReference type="Proteomes" id="UP000199334">
    <property type="component" value="Unassembled WGS sequence"/>
</dbReference>
<dbReference type="InterPro" id="IPR005358">
    <property type="entry name" value="Puta_zinc/iron-chelating_dom"/>
</dbReference>
<dbReference type="Pfam" id="PF03692">
    <property type="entry name" value="CxxCxxCC"/>
    <property type="match status" value="1"/>
</dbReference>
<organism evidence="1 2">
    <name type="scientific">Tenuibacillus multivorans</name>
    <dbReference type="NCBI Taxonomy" id="237069"/>
    <lineage>
        <taxon>Bacteria</taxon>
        <taxon>Bacillati</taxon>
        <taxon>Bacillota</taxon>
        <taxon>Bacilli</taxon>
        <taxon>Bacillales</taxon>
        <taxon>Bacillaceae</taxon>
        <taxon>Tenuibacillus</taxon>
    </lineage>
</organism>
<name>A0A1H0G141_9BACI</name>
<accession>A0A1H0G141</accession>
<protein>
    <submittedName>
        <fullName evidence="1">Putative zinc-or iron-chelating domain-containing protein</fullName>
    </submittedName>
</protein>
<dbReference type="AlphaFoldDB" id="A0A1H0G141"/>
<dbReference type="EMBL" id="FNIG01000014">
    <property type="protein sequence ID" value="SDO00596.1"/>
    <property type="molecule type" value="Genomic_DNA"/>
</dbReference>
<evidence type="ECO:0000313" key="2">
    <source>
        <dbReference type="Proteomes" id="UP000199334"/>
    </source>
</evidence>
<dbReference type="STRING" id="237069.SAMN05216498_0431"/>